<evidence type="ECO:0000313" key="2">
    <source>
        <dbReference type="Proteomes" id="UP000219020"/>
    </source>
</evidence>
<dbReference type="CDD" id="cd06462">
    <property type="entry name" value="Peptidase_S24_S26"/>
    <property type="match status" value="1"/>
</dbReference>
<reference evidence="2" key="1">
    <citation type="submission" date="2017-04" db="EMBL/GenBank/DDBJ databases">
        <title>Genome evolution of the luminous symbionts of deep sea anglerfish.</title>
        <authorList>
            <person name="Hendry T.A."/>
        </authorList>
    </citation>
    <scope>NUCLEOTIDE SEQUENCE [LARGE SCALE GENOMIC DNA]</scope>
</reference>
<protein>
    <submittedName>
        <fullName evidence="1">Uncharacterized protein</fullName>
    </submittedName>
</protein>
<dbReference type="RefSeq" id="WP_190320223.1">
    <property type="nucleotide sequence ID" value="NZ_RPGC01000027.1"/>
</dbReference>
<accession>A0A2A5T4E0</accession>
<keyword evidence="2" id="KW-1185">Reference proteome</keyword>
<name>A0A2A5T4E0_9GAMM</name>
<dbReference type="Proteomes" id="UP000219020">
    <property type="component" value="Unassembled WGS sequence"/>
</dbReference>
<dbReference type="SUPFAM" id="SSF51306">
    <property type="entry name" value="LexA/Signal peptidase"/>
    <property type="match status" value="1"/>
</dbReference>
<sequence length="58" mass="6485">MKNISTLRISGDFMEVAIFDNGIVVVDTLETKIIDGRVFVYQLEMGYGLNASQLVLMD</sequence>
<dbReference type="InterPro" id="IPR036286">
    <property type="entry name" value="LexA/Signal_pep-like_sf"/>
</dbReference>
<evidence type="ECO:0000313" key="1">
    <source>
        <dbReference type="EMBL" id="PCS23011.1"/>
    </source>
</evidence>
<dbReference type="AlphaFoldDB" id="A0A2A5T4E0"/>
<organism evidence="1 2">
    <name type="scientific">Candidatus Enterovibrio escicola</name>
    <dbReference type="NCBI Taxonomy" id="1927127"/>
    <lineage>
        <taxon>Bacteria</taxon>
        <taxon>Pseudomonadati</taxon>
        <taxon>Pseudomonadota</taxon>
        <taxon>Gammaproteobacteria</taxon>
        <taxon>Vibrionales</taxon>
        <taxon>Vibrionaceae</taxon>
        <taxon>Enterovibrio</taxon>
    </lineage>
</organism>
<gene>
    <name evidence="1" type="ORF">BTN49_1339</name>
</gene>
<dbReference type="EMBL" id="NBYY01000012">
    <property type="protein sequence ID" value="PCS23011.1"/>
    <property type="molecule type" value="Genomic_DNA"/>
</dbReference>
<proteinExistence type="predicted"/>
<comment type="caution">
    <text evidence="1">The sequence shown here is derived from an EMBL/GenBank/DDBJ whole genome shotgun (WGS) entry which is preliminary data.</text>
</comment>